<dbReference type="PANTHER" id="PTHR31272:SF4">
    <property type="entry name" value="CYTOCHROME C-TYPE BIOGENESIS PROTEIN HI_1454-RELATED"/>
    <property type="match status" value="1"/>
</dbReference>
<protein>
    <submittedName>
        <fullName evidence="8">DsbD</fullName>
    </submittedName>
</protein>
<accession>A0A0G1QHM4</accession>
<evidence type="ECO:0000256" key="2">
    <source>
        <dbReference type="ARBA" id="ARBA00006143"/>
    </source>
</evidence>
<dbReference type="InterPro" id="IPR003834">
    <property type="entry name" value="Cyt_c_assmbl_TM_dom"/>
</dbReference>
<dbReference type="InterPro" id="IPR051790">
    <property type="entry name" value="Cytochrome_c-biogenesis_DsbD"/>
</dbReference>
<dbReference type="GO" id="GO:0017004">
    <property type="term" value="P:cytochrome complex assembly"/>
    <property type="evidence" value="ECO:0007669"/>
    <property type="project" value="InterPro"/>
</dbReference>
<comment type="caution">
    <text evidence="8">The sequence shown here is derived from an EMBL/GenBank/DDBJ whole genome shotgun (WGS) entry which is preliminary data.</text>
</comment>
<evidence type="ECO:0000256" key="1">
    <source>
        <dbReference type="ARBA" id="ARBA00004141"/>
    </source>
</evidence>
<proteinExistence type="inferred from homology"/>
<dbReference type="Pfam" id="PF02683">
    <property type="entry name" value="DsbD_TM"/>
    <property type="match status" value="1"/>
</dbReference>
<reference evidence="8 9" key="1">
    <citation type="journal article" date="2015" name="Nature">
        <title>rRNA introns, odd ribosomes, and small enigmatic genomes across a large radiation of phyla.</title>
        <authorList>
            <person name="Brown C.T."/>
            <person name="Hug L.A."/>
            <person name="Thomas B.C."/>
            <person name="Sharon I."/>
            <person name="Castelle C.J."/>
            <person name="Singh A."/>
            <person name="Wilkins M.J."/>
            <person name="Williams K.H."/>
            <person name="Banfield J.F."/>
        </authorList>
    </citation>
    <scope>NUCLEOTIDE SEQUENCE [LARGE SCALE GENOMIC DNA]</scope>
</reference>
<feature type="transmembrane region" description="Helical" evidence="6">
    <location>
        <begin position="206"/>
        <end position="224"/>
    </location>
</feature>
<keyword evidence="4 6" id="KW-1133">Transmembrane helix</keyword>
<evidence type="ECO:0000256" key="6">
    <source>
        <dbReference type="SAM" id="Phobius"/>
    </source>
</evidence>
<name>A0A0G1QHM4_9BACT</name>
<dbReference type="GO" id="GO:0016020">
    <property type="term" value="C:membrane"/>
    <property type="evidence" value="ECO:0007669"/>
    <property type="project" value="UniProtKB-SubCell"/>
</dbReference>
<keyword evidence="3 6" id="KW-0812">Transmembrane</keyword>
<evidence type="ECO:0000256" key="5">
    <source>
        <dbReference type="ARBA" id="ARBA00023136"/>
    </source>
</evidence>
<feature type="transmembrane region" description="Helical" evidence="6">
    <location>
        <begin position="172"/>
        <end position="194"/>
    </location>
</feature>
<evidence type="ECO:0000313" key="8">
    <source>
        <dbReference type="EMBL" id="KKU17238.1"/>
    </source>
</evidence>
<feature type="transmembrane region" description="Helical" evidence="6">
    <location>
        <begin position="134"/>
        <end position="160"/>
    </location>
</feature>
<evidence type="ECO:0000259" key="7">
    <source>
        <dbReference type="Pfam" id="PF02683"/>
    </source>
</evidence>
<feature type="transmembrane region" description="Helical" evidence="6">
    <location>
        <begin position="92"/>
        <end position="113"/>
    </location>
</feature>
<feature type="transmembrane region" description="Helical" evidence="6">
    <location>
        <begin position="6"/>
        <end position="32"/>
    </location>
</feature>
<feature type="transmembrane region" description="Helical" evidence="6">
    <location>
        <begin position="53"/>
        <end position="80"/>
    </location>
</feature>
<dbReference type="STRING" id="1618589.UX25_C0013G0006"/>
<dbReference type="AlphaFoldDB" id="A0A0G1QHM4"/>
<dbReference type="EMBL" id="LCLM01000013">
    <property type="protein sequence ID" value="KKU17238.1"/>
    <property type="molecule type" value="Genomic_DNA"/>
</dbReference>
<feature type="domain" description="Cytochrome C biogenesis protein transmembrane" evidence="7">
    <location>
        <begin position="7"/>
        <end position="207"/>
    </location>
</feature>
<evidence type="ECO:0000313" key="9">
    <source>
        <dbReference type="Proteomes" id="UP000034922"/>
    </source>
</evidence>
<gene>
    <name evidence="8" type="ORF">UX25_C0013G0006</name>
</gene>
<evidence type="ECO:0000256" key="4">
    <source>
        <dbReference type="ARBA" id="ARBA00022989"/>
    </source>
</evidence>
<evidence type="ECO:0000256" key="3">
    <source>
        <dbReference type="ARBA" id="ARBA00022692"/>
    </source>
</evidence>
<organism evidence="8 9">
    <name type="scientific">Candidatus Woesebacteria bacterium GW2011_GWC2_45_9</name>
    <dbReference type="NCBI Taxonomy" id="1618589"/>
    <lineage>
        <taxon>Bacteria</taxon>
        <taxon>Candidatus Woeseibacteriota</taxon>
    </lineage>
</organism>
<keyword evidence="5 6" id="KW-0472">Membrane</keyword>
<comment type="similarity">
    <text evidence="2">Belongs to the DsbD family.</text>
</comment>
<comment type="subcellular location">
    <subcellularLocation>
        <location evidence="1">Membrane</location>
        <topology evidence="1">Multi-pass membrane protein</topology>
    </subcellularLocation>
</comment>
<dbReference type="Proteomes" id="UP000034922">
    <property type="component" value="Unassembled WGS sequence"/>
</dbReference>
<dbReference type="PANTHER" id="PTHR31272">
    <property type="entry name" value="CYTOCHROME C-TYPE BIOGENESIS PROTEIN HI_1454-RELATED"/>
    <property type="match status" value="1"/>
</dbReference>
<sequence>MVELNYLVAFSAGLISFFAPCVVPLLPAYIGYITGVSLNDLKTFGYKPYFKKLLLSSIFYILGFSIVFVLLGTAAATIGMNLRRYDFLIQRIGGLIILILGLEFAGILNLPLLARQRQFALPSWTQNLGYLRAFFVGVVFATVWTPCVGAVLGSILTLAAVSKTVLTGASLLFVYSLGISVPFLIVALTLASAPRYIGFISRHIRVISKVAGIILAILGLLLLTDTYKYLNAWLFDIAFKLGYKIR</sequence>